<evidence type="ECO:0000259" key="4">
    <source>
        <dbReference type="SMART" id="SM00645"/>
    </source>
</evidence>
<evidence type="ECO:0000313" key="5">
    <source>
        <dbReference type="EMBL" id="MDJ1645597.1"/>
    </source>
</evidence>
<dbReference type="SUPFAM" id="SSF54001">
    <property type="entry name" value="Cysteine proteinases"/>
    <property type="match status" value="1"/>
</dbReference>
<sequence length="706" mass="81345">MNKKILLSILMFSPAIFLPSALISKVNSEQQWQQQKFDPREEGNPHHYFLTPVRNQGEDGICWAFSTVAVAEANILKKDLFKIAENLDLSELNIAYNTLNRSKYQDKLHNTDFDTYTYQNWEKTGSTSTFAGISLMQWNKLKKQGDDWKENNNLENYILKDLIIIDHKNSNVKEQIKKAIIDNGAVSLSFDTIPSKGAEIYYNPNLHTTSADRGHVATIVGWDDTIDKTKFGGGTTQNGGWIVKNSWSTNWGDNGYFYISYDANMRDLFTLDFISRSTYTNNYYYDGSYLDVLGHNYTKAAVSFQAKGALYNTKEKLKAVNIGIEGDNVEVEVKVYRRNDDINPRSLVLGDLIATETQKFDHGGLRTIELNKDVDLKQNEWFTIVAEIKNPSNKTKLRFGEELNKQNDFTYIEENGKWINSQKAHNGAVARIKAFTDYQYVQNAQDEKSLEYAEIKLTDYKYIAGEKIDNKLVEVYYRNNKLVLDKDYQLTSEEVYDGDKGFYYADSNVGYTKVTIKGIGEYKGENYTFLTIKRGSVHNYNPDNIIYVDDNISNSSQIKLENGWTAETKQLINGENQVRLTYSGIEEKYYTNNSPITIKVIKGKTEENKKDRIVVSKKTILPEEEYFSSYNHSLHNRNRNLYNYYNQPEKRLERVTRQQTNDYKTQTSKNDDSYSELKNVVIWTSITSFITVLGGIIIKLFTSFGK</sequence>
<keyword evidence="2" id="KW-0472">Membrane</keyword>
<feature type="transmembrane region" description="Helical" evidence="2">
    <location>
        <begin position="680"/>
        <end position="701"/>
    </location>
</feature>
<keyword evidence="2" id="KW-1133">Transmembrane helix</keyword>
<evidence type="ECO:0000313" key="6">
    <source>
        <dbReference type="Proteomes" id="UP001224428"/>
    </source>
</evidence>
<proteinExistence type="inferred from homology"/>
<dbReference type="Proteomes" id="UP001224428">
    <property type="component" value="Unassembled WGS sequence"/>
</dbReference>
<dbReference type="PANTHER" id="PTHR12411">
    <property type="entry name" value="CYSTEINE PROTEASE FAMILY C1-RELATED"/>
    <property type="match status" value="1"/>
</dbReference>
<feature type="chain" id="PRO_5042510192" evidence="3">
    <location>
        <begin position="18"/>
        <end position="706"/>
    </location>
</feature>
<evidence type="ECO:0000256" key="2">
    <source>
        <dbReference type="SAM" id="Phobius"/>
    </source>
</evidence>
<comment type="caution">
    <text evidence="5">The sequence shown here is derived from an EMBL/GenBank/DDBJ whole genome shotgun (WGS) entry which is preliminary data.</text>
</comment>
<name>A0AAJ1UWG3_9MOLU</name>
<protein>
    <submittedName>
        <fullName evidence="5">C1 family peptidase</fullName>
    </submittedName>
</protein>
<dbReference type="InterPro" id="IPR013128">
    <property type="entry name" value="Peptidase_C1A"/>
</dbReference>
<gene>
    <name evidence="5" type="ORF">QLQ80_00635</name>
</gene>
<dbReference type="SMART" id="SM00645">
    <property type="entry name" value="Pept_C1"/>
    <property type="match status" value="1"/>
</dbReference>
<dbReference type="InterPro" id="IPR040528">
    <property type="entry name" value="Lectin-like"/>
</dbReference>
<comment type="similarity">
    <text evidence="1">Belongs to the peptidase C1 family.</text>
</comment>
<dbReference type="InterPro" id="IPR000668">
    <property type="entry name" value="Peptidase_C1A_C"/>
</dbReference>
<dbReference type="EMBL" id="JASDDP010000008">
    <property type="protein sequence ID" value="MDJ1645597.1"/>
    <property type="molecule type" value="Genomic_DNA"/>
</dbReference>
<keyword evidence="2" id="KW-0812">Transmembrane</keyword>
<dbReference type="InterPro" id="IPR038765">
    <property type="entry name" value="Papain-like_cys_pep_sf"/>
</dbReference>
<dbReference type="AlphaFoldDB" id="A0AAJ1UWG3"/>
<organism evidence="5 6">
    <name type="scientific">Mycoplasma phocimorsus</name>
    <dbReference type="NCBI Taxonomy" id="3045839"/>
    <lineage>
        <taxon>Bacteria</taxon>
        <taxon>Bacillati</taxon>
        <taxon>Mycoplasmatota</taxon>
        <taxon>Mollicutes</taxon>
        <taxon>Mycoplasmataceae</taxon>
        <taxon>Mycoplasma</taxon>
    </lineage>
</organism>
<keyword evidence="6" id="KW-1185">Reference proteome</keyword>
<dbReference type="Pfam" id="PF18560">
    <property type="entry name" value="Lectin_like"/>
    <property type="match status" value="1"/>
</dbReference>
<dbReference type="CDD" id="cd02619">
    <property type="entry name" value="Peptidase_C1"/>
    <property type="match status" value="1"/>
</dbReference>
<feature type="signal peptide" evidence="3">
    <location>
        <begin position="1"/>
        <end position="17"/>
    </location>
</feature>
<keyword evidence="3" id="KW-0732">Signal</keyword>
<dbReference type="RefSeq" id="WP_283827128.1">
    <property type="nucleotide sequence ID" value="NZ_JASDDP010000008.1"/>
</dbReference>
<dbReference type="GO" id="GO:0008234">
    <property type="term" value="F:cysteine-type peptidase activity"/>
    <property type="evidence" value="ECO:0007669"/>
    <property type="project" value="InterPro"/>
</dbReference>
<dbReference type="GO" id="GO:0006508">
    <property type="term" value="P:proteolysis"/>
    <property type="evidence" value="ECO:0007669"/>
    <property type="project" value="InterPro"/>
</dbReference>
<feature type="domain" description="Peptidase C1A papain C-terminal" evidence="4">
    <location>
        <begin position="33"/>
        <end position="276"/>
    </location>
</feature>
<reference evidence="5" key="1">
    <citation type="submission" date="2023-05" db="EMBL/GenBank/DDBJ databases">
        <title>Mycoplasma phocimorsus sp. nov., isolated from Scandinavian patients with seal finger or septic arthritis after contact with seals.</title>
        <authorList>
            <person name="Skafte-Holm A."/>
            <person name="Pedersen T.R."/>
            <person name="Froelund M."/>
            <person name="Stegger M."/>
            <person name="Qvortrup K."/>
            <person name="Michaels D.L."/>
            <person name="Brown D.R."/>
            <person name="Jensen J.S."/>
        </authorList>
    </citation>
    <scope>NUCLEOTIDE SEQUENCE</scope>
    <source>
        <strain evidence="5">M5725</strain>
    </source>
</reference>
<evidence type="ECO:0000256" key="1">
    <source>
        <dbReference type="ARBA" id="ARBA00008455"/>
    </source>
</evidence>
<dbReference type="Pfam" id="PF00112">
    <property type="entry name" value="Peptidase_C1"/>
    <property type="match status" value="1"/>
</dbReference>
<accession>A0AAJ1UWG3</accession>
<dbReference type="Gene3D" id="3.90.70.10">
    <property type="entry name" value="Cysteine proteinases"/>
    <property type="match status" value="1"/>
</dbReference>
<evidence type="ECO:0000256" key="3">
    <source>
        <dbReference type="SAM" id="SignalP"/>
    </source>
</evidence>